<proteinExistence type="inferred from homology"/>
<name>A0ABS1KZN6_9BACT</name>
<dbReference type="InterPro" id="IPR002767">
    <property type="entry name" value="Thiamine_BP"/>
</dbReference>
<gene>
    <name evidence="3" type="ORF">JI741_27125</name>
</gene>
<keyword evidence="4" id="KW-1185">Reference proteome</keyword>
<evidence type="ECO:0000259" key="2">
    <source>
        <dbReference type="Pfam" id="PF01910"/>
    </source>
</evidence>
<dbReference type="EMBL" id="JAERRB010000013">
    <property type="protein sequence ID" value="MBL0744933.1"/>
    <property type="molecule type" value="Genomic_DNA"/>
</dbReference>
<dbReference type="PANTHER" id="PTHR33777">
    <property type="entry name" value="UPF0045 PROTEIN ECM15"/>
    <property type="match status" value="1"/>
</dbReference>
<dbReference type="Gene3D" id="3.30.70.930">
    <property type="match status" value="1"/>
</dbReference>
<sequence length="98" mass="10934">MNHQVHVAIQIVPISKEHPYPIIDKAIEAIDEAGVVYRVGAMETVMQGDYDALMTVVKKAQEACFAAGADELVVTLKVHARKNGDVTWEEKLHKYETE</sequence>
<evidence type="ECO:0000313" key="4">
    <source>
        <dbReference type="Proteomes" id="UP000613030"/>
    </source>
</evidence>
<comment type="caution">
    <text evidence="3">The sequence shown here is derived from an EMBL/GenBank/DDBJ whole genome shotgun (WGS) entry which is preliminary data.</text>
</comment>
<dbReference type="Proteomes" id="UP000613030">
    <property type="component" value="Unassembled WGS sequence"/>
</dbReference>
<evidence type="ECO:0000256" key="1">
    <source>
        <dbReference type="ARBA" id="ARBA00010272"/>
    </source>
</evidence>
<feature type="domain" description="Thiamine-binding protein" evidence="2">
    <location>
        <begin position="7"/>
        <end position="96"/>
    </location>
</feature>
<organism evidence="3 4">
    <name type="scientific">Chryseolinea lacunae</name>
    <dbReference type="NCBI Taxonomy" id="2801331"/>
    <lineage>
        <taxon>Bacteria</taxon>
        <taxon>Pseudomonadati</taxon>
        <taxon>Bacteroidota</taxon>
        <taxon>Cytophagia</taxon>
        <taxon>Cytophagales</taxon>
        <taxon>Fulvivirgaceae</taxon>
        <taxon>Chryseolinea</taxon>
    </lineage>
</organism>
<dbReference type="InterPro" id="IPR029756">
    <property type="entry name" value="MTH1187/YkoF-like"/>
</dbReference>
<protein>
    <submittedName>
        <fullName evidence="3">Thiamine-binding protein</fullName>
    </submittedName>
</protein>
<dbReference type="InterPro" id="IPR051614">
    <property type="entry name" value="UPF0045_domain"/>
</dbReference>
<dbReference type="SUPFAM" id="SSF89957">
    <property type="entry name" value="MTH1187/YkoF-like"/>
    <property type="match status" value="1"/>
</dbReference>
<evidence type="ECO:0000313" key="3">
    <source>
        <dbReference type="EMBL" id="MBL0744933.1"/>
    </source>
</evidence>
<comment type="similarity">
    <text evidence="1">Belongs to the UPF0045 family.</text>
</comment>
<dbReference type="PANTHER" id="PTHR33777:SF1">
    <property type="entry name" value="UPF0045 PROTEIN ECM15"/>
    <property type="match status" value="1"/>
</dbReference>
<dbReference type="RefSeq" id="WP_202014969.1">
    <property type="nucleotide sequence ID" value="NZ_JAERRB010000013.1"/>
</dbReference>
<accession>A0ABS1KZN6</accession>
<reference evidence="3 4" key="1">
    <citation type="submission" date="2021-01" db="EMBL/GenBank/DDBJ databases">
        <title>Chryseolinea sp. Jin1 Genome sequencing and assembly.</title>
        <authorList>
            <person name="Kim I."/>
        </authorList>
    </citation>
    <scope>NUCLEOTIDE SEQUENCE [LARGE SCALE GENOMIC DNA]</scope>
    <source>
        <strain evidence="3 4">Jin1</strain>
    </source>
</reference>
<dbReference type="Pfam" id="PF01910">
    <property type="entry name" value="Thiamine_BP"/>
    <property type="match status" value="1"/>
</dbReference>